<proteinExistence type="predicted"/>
<accession>A6HG27</accession>
<dbReference type="EMBL" id="CH473948">
    <property type="protein sequence ID" value="EDM04982.1"/>
    <property type="molecule type" value="Genomic_DNA"/>
</dbReference>
<name>A6HG27_RAT</name>
<evidence type="ECO:0000313" key="4">
    <source>
        <dbReference type="Proteomes" id="UP000234681"/>
    </source>
</evidence>
<dbReference type="AlphaFoldDB" id="A6HG27"/>
<gene>
    <name evidence="3" type="primary">Mgl1</name>
    <name evidence="3" type="ORF">rCG_33848</name>
</gene>
<keyword evidence="2" id="KW-0812">Transmembrane</keyword>
<keyword evidence="2" id="KW-0472">Membrane</keyword>
<evidence type="ECO:0000313" key="3">
    <source>
        <dbReference type="EMBL" id="EDM04982.1"/>
    </source>
</evidence>
<dbReference type="Proteomes" id="UP000234681">
    <property type="component" value="Chromosome 10"/>
</dbReference>
<evidence type="ECO:0000256" key="1">
    <source>
        <dbReference type="SAM" id="MobiDB-lite"/>
    </source>
</evidence>
<reference evidence="3 4" key="1">
    <citation type="submission" date="2005-07" db="EMBL/GenBank/DDBJ databases">
        <authorList>
            <person name="Mural R.J."/>
            <person name="Li P.W."/>
            <person name="Adams M.D."/>
            <person name="Amanatides P.G."/>
            <person name="Baden-Tillson H."/>
            <person name="Barnstead M."/>
            <person name="Chin S.H."/>
            <person name="Dew I."/>
            <person name="Evans C.A."/>
            <person name="Ferriera S."/>
            <person name="Flanigan M."/>
            <person name="Fosler C."/>
            <person name="Glodek A."/>
            <person name="Gu Z."/>
            <person name="Holt R.A."/>
            <person name="Jennings D."/>
            <person name="Kraft C.L."/>
            <person name="Lu F."/>
            <person name="Nguyen T."/>
            <person name="Nusskern D.R."/>
            <person name="Pfannkoch C.M."/>
            <person name="Sitter C."/>
            <person name="Sutton G.G."/>
            <person name="Venter J.C."/>
            <person name="Wang Z."/>
            <person name="Woodage T."/>
            <person name="Zheng X.H."/>
            <person name="Zhong F."/>
        </authorList>
    </citation>
    <scope>NUCLEOTIDE SEQUENCE [LARGE SCALE GENOMIC DNA]</scope>
    <source>
        <strain>BN</strain>
        <strain evidence="4">Sprague-Dawley</strain>
    </source>
</reference>
<sequence>MTMAYENFQNLGSEEKNQEAGKAPPQSFLCNILSWTHLLLFSLGLSLLLLVVISVIGSQSGLQGREESQGVWSGWRERTLAGQ</sequence>
<feature type="transmembrane region" description="Helical" evidence="2">
    <location>
        <begin position="32"/>
        <end position="56"/>
    </location>
</feature>
<protein>
    <submittedName>
        <fullName evidence="3">Macrophage galactose N-acetyl-galactosamine specific lectin 1, isoform CRA_b</fullName>
    </submittedName>
</protein>
<keyword evidence="2" id="KW-1133">Transmembrane helix</keyword>
<dbReference type="Pfam" id="PF03954">
    <property type="entry name" value="Lectin_N"/>
    <property type="match status" value="1"/>
</dbReference>
<organism evidence="3 4">
    <name type="scientific">Rattus norvegicus</name>
    <name type="common">Rat</name>
    <dbReference type="NCBI Taxonomy" id="10116"/>
    <lineage>
        <taxon>Eukaryota</taxon>
        <taxon>Metazoa</taxon>
        <taxon>Chordata</taxon>
        <taxon>Craniata</taxon>
        <taxon>Vertebrata</taxon>
        <taxon>Euteleostomi</taxon>
        <taxon>Mammalia</taxon>
        <taxon>Eutheria</taxon>
        <taxon>Euarchontoglires</taxon>
        <taxon>Glires</taxon>
        <taxon>Rodentia</taxon>
        <taxon>Myomorpha</taxon>
        <taxon>Muroidea</taxon>
        <taxon>Muridae</taxon>
        <taxon>Murinae</taxon>
        <taxon>Rattus</taxon>
    </lineage>
</organism>
<feature type="region of interest" description="Disordered" evidence="1">
    <location>
        <begin position="1"/>
        <end position="24"/>
    </location>
</feature>
<evidence type="ECO:0000256" key="2">
    <source>
        <dbReference type="SAM" id="Phobius"/>
    </source>
</evidence>